<dbReference type="Pfam" id="PF07743">
    <property type="entry name" value="HSCB_C"/>
    <property type="match status" value="1"/>
</dbReference>
<evidence type="ECO:0000256" key="4">
    <source>
        <dbReference type="ARBA" id="ARBA00022490"/>
    </source>
</evidence>
<feature type="domain" description="Co-chaperone HscB C-terminal oligomerisation" evidence="8">
    <location>
        <begin position="193"/>
        <end position="264"/>
    </location>
</feature>
<keyword evidence="6" id="KW-0143">Chaperone</keyword>
<dbReference type="PANTHER" id="PTHR14021">
    <property type="entry name" value="IRON-SULFUR CLUSTER CO-CHAPERONE PROTEIN HSCB"/>
    <property type="match status" value="1"/>
</dbReference>
<dbReference type="GeneID" id="118425606"/>
<dbReference type="InterPro" id="IPR036869">
    <property type="entry name" value="J_dom_sf"/>
</dbReference>
<dbReference type="InterPro" id="IPR036386">
    <property type="entry name" value="HscB_C_sf"/>
</dbReference>
<gene>
    <name evidence="10" type="primary">LOC118425606</name>
</gene>
<evidence type="ECO:0000256" key="7">
    <source>
        <dbReference type="SAM" id="Coils"/>
    </source>
</evidence>
<dbReference type="NCBIfam" id="TIGR00714">
    <property type="entry name" value="hscB"/>
    <property type="match status" value="1"/>
</dbReference>
<dbReference type="OrthoDB" id="448954at2759"/>
<evidence type="ECO:0000313" key="9">
    <source>
        <dbReference type="Proteomes" id="UP000001554"/>
    </source>
</evidence>
<dbReference type="GO" id="GO:0051259">
    <property type="term" value="P:protein complex oligomerization"/>
    <property type="evidence" value="ECO:0007669"/>
    <property type="project" value="InterPro"/>
</dbReference>
<evidence type="ECO:0000256" key="5">
    <source>
        <dbReference type="ARBA" id="ARBA00023128"/>
    </source>
</evidence>
<evidence type="ECO:0000256" key="6">
    <source>
        <dbReference type="ARBA" id="ARBA00023186"/>
    </source>
</evidence>
<dbReference type="Gene3D" id="1.10.287.110">
    <property type="entry name" value="DnaJ domain"/>
    <property type="match status" value="1"/>
</dbReference>
<dbReference type="FunFam" id="1.20.1280.20:FF:000002">
    <property type="entry name" value="HscB mitochondrial iron-sulfur cluster co-chaperone"/>
    <property type="match status" value="1"/>
</dbReference>
<dbReference type="RefSeq" id="XP_035690448.1">
    <property type="nucleotide sequence ID" value="XM_035834555.1"/>
</dbReference>
<dbReference type="GO" id="GO:0044571">
    <property type="term" value="P:[2Fe-2S] cluster assembly"/>
    <property type="evidence" value="ECO:0000318"/>
    <property type="project" value="GO_Central"/>
</dbReference>
<proteinExistence type="inferred from homology"/>
<keyword evidence="5" id="KW-0496">Mitochondrion</keyword>
<feature type="coiled-coil region" evidence="7">
    <location>
        <begin position="210"/>
        <end position="240"/>
    </location>
</feature>
<dbReference type="FunFam" id="1.10.287.110:FF:000222">
    <property type="entry name" value="HscB mitochondrial iron-sulfur cluster cochaperone"/>
    <property type="match status" value="1"/>
</dbReference>
<keyword evidence="9" id="KW-1185">Reference proteome</keyword>
<dbReference type="PANTHER" id="PTHR14021:SF15">
    <property type="entry name" value="IRON-SULFUR CLUSTER CO-CHAPERONE PROTEIN HSCB"/>
    <property type="match status" value="1"/>
</dbReference>
<accession>A0A9J7LWI6</accession>
<name>A0A9J7LWI6_BRAFL</name>
<dbReference type="KEGG" id="bfo:118425606"/>
<dbReference type="OMA" id="LMFIERF"/>
<dbReference type="Gene3D" id="1.20.1280.20">
    <property type="entry name" value="HscB, C-terminal domain"/>
    <property type="match status" value="1"/>
</dbReference>
<reference evidence="10" key="2">
    <citation type="submission" date="2025-08" db="UniProtKB">
        <authorList>
            <consortium name="RefSeq"/>
        </authorList>
    </citation>
    <scope>IDENTIFICATION</scope>
    <source>
        <strain evidence="10">S238N-H82</strain>
        <tissue evidence="10">Testes</tissue>
    </source>
</reference>
<dbReference type="AlphaFoldDB" id="A0A9J7LWI6"/>
<organism evidence="9 10">
    <name type="scientific">Branchiostoma floridae</name>
    <name type="common">Florida lancelet</name>
    <name type="synonym">Amphioxus</name>
    <dbReference type="NCBI Taxonomy" id="7739"/>
    <lineage>
        <taxon>Eukaryota</taxon>
        <taxon>Metazoa</taxon>
        <taxon>Chordata</taxon>
        <taxon>Cephalochordata</taxon>
        <taxon>Leptocardii</taxon>
        <taxon>Amphioxiformes</taxon>
        <taxon>Branchiostomatidae</taxon>
        <taxon>Branchiostoma</taxon>
    </lineage>
</organism>
<evidence type="ECO:0000256" key="2">
    <source>
        <dbReference type="ARBA" id="ARBA00004496"/>
    </source>
</evidence>
<keyword evidence="7" id="KW-0175">Coiled coil</keyword>
<evidence type="ECO:0000256" key="3">
    <source>
        <dbReference type="ARBA" id="ARBA00010476"/>
    </source>
</evidence>
<dbReference type="GO" id="GO:0005739">
    <property type="term" value="C:mitochondrion"/>
    <property type="evidence" value="ECO:0000318"/>
    <property type="project" value="GO_Central"/>
</dbReference>
<protein>
    <submittedName>
        <fullName evidence="10">Iron-sulfur cluster co-chaperone protein HscB-like</fullName>
    </submittedName>
</protein>
<evidence type="ECO:0000259" key="8">
    <source>
        <dbReference type="Pfam" id="PF07743"/>
    </source>
</evidence>
<comment type="subcellular location">
    <subcellularLocation>
        <location evidence="2">Cytoplasm</location>
    </subcellularLocation>
    <subcellularLocation>
        <location evidence="1">Mitochondrion</location>
    </subcellularLocation>
</comment>
<dbReference type="Proteomes" id="UP000001554">
    <property type="component" value="Chromosome 11"/>
</dbReference>
<dbReference type="GO" id="GO:0001671">
    <property type="term" value="F:ATPase activator activity"/>
    <property type="evidence" value="ECO:0007669"/>
    <property type="project" value="InterPro"/>
</dbReference>
<evidence type="ECO:0000313" key="10">
    <source>
        <dbReference type="RefSeq" id="XP_035690448.1"/>
    </source>
</evidence>
<dbReference type="InterPro" id="IPR009073">
    <property type="entry name" value="HscB_oligo_C"/>
</dbReference>
<dbReference type="SUPFAM" id="SSF46565">
    <property type="entry name" value="Chaperone J-domain"/>
    <property type="match status" value="1"/>
</dbReference>
<reference evidence="9" key="1">
    <citation type="journal article" date="2020" name="Nat. Ecol. Evol.">
        <title>Deeply conserved synteny resolves early events in vertebrate evolution.</title>
        <authorList>
            <person name="Simakov O."/>
            <person name="Marletaz F."/>
            <person name="Yue J.X."/>
            <person name="O'Connell B."/>
            <person name="Jenkins J."/>
            <person name="Brandt A."/>
            <person name="Calef R."/>
            <person name="Tung C.H."/>
            <person name="Huang T.K."/>
            <person name="Schmutz J."/>
            <person name="Satoh N."/>
            <person name="Yu J.K."/>
            <person name="Putnam N.H."/>
            <person name="Green R.E."/>
            <person name="Rokhsar D.S."/>
        </authorList>
    </citation>
    <scope>NUCLEOTIDE SEQUENCE [LARGE SCALE GENOMIC DNA]</scope>
    <source>
        <strain evidence="9">S238N-H82</strain>
    </source>
</reference>
<dbReference type="SUPFAM" id="SSF47144">
    <property type="entry name" value="HSC20 (HSCB), C-terminal oligomerisation domain"/>
    <property type="match status" value="1"/>
</dbReference>
<keyword evidence="4" id="KW-0963">Cytoplasm</keyword>
<sequence length="270" mass="31091">MAAKLTLSRVRRCFFDKNAAFILQQKRTISLLSKTTTRHLTPIQATSFLSKQASRTPFFPPEVGASLLPRMRSYCSVSRACWSCSRQTTGWFFCEFCQMVQPPAPQATLFDVMDCAKKFDVDNTKLSVKYKDLQRLLHPDRFSQHGEVEQDYASAQSAWVNKAYWTLQKPLSRGLYMLQLEGESIEEGEKLSDPELLMEVMEANERLGEAETEEEVRSVAEENREKLDRLCKELSDAFDKGDVSRAKEILTRMQYYSNIEDKVKERLPPS</sequence>
<comment type="similarity">
    <text evidence="3">Belongs to the HscB family.</text>
</comment>
<evidence type="ECO:0000256" key="1">
    <source>
        <dbReference type="ARBA" id="ARBA00004173"/>
    </source>
</evidence>
<dbReference type="GO" id="GO:0051087">
    <property type="term" value="F:protein-folding chaperone binding"/>
    <property type="evidence" value="ECO:0007669"/>
    <property type="project" value="InterPro"/>
</dbReference>
<dbReference type="InterPro" id="IPR004640">
    <property type="entry name" value="HscB"/>
</dbReference>